<dbReference type="OrthoDB" id="7595707at2"/>
<keyword evidence="2" id="KW-1185">Reference proteome</keyword>
<protein>
    <recommendedName>
        <fullName evidence="3">VRR-NUC domain-containing protein</fullName>
    </recommendedName>
</protein>
<dbReference type="EMBL" id="WTYL01000001">
    <property type="protein sequence ID" value="MXP42966.1"/>
    <property type="molecule type" value="Genomic_DNA"/>
</dbReference>
<dbReference type="InterPro" id="IPR011856">
    <property type="entry name" value="tRNA_endonuc-like_dom_sf"/>
</dbReference>
<sequence length="146" mass="16488">MNFADLETSLKPVPQFFVQAPDKRKDWPEVDRQATFFSTLRMAAPRLLVFANANAGKRSPRMARKEGILGGVFDVSIEWTRMLHAYVEFKGYDKSGRAGVLSPNQIDFGNRLVDLGIPCACFFDPYDAADWLREQGFPVAEIRRAA</sequence>
<gene>
    <name evidence="1" type="ORF">GRI65_00685</name>
</gene>
<dbReference type="Gene3D" id="3.40.1350.10">
    <property type="match status" value="1"/>
</dbReference>
<dbReference type="GO" id="GO:0003676">
    <property type="term" value="F:nucleic acid binding"/>
    <property type="evidence" value="ECO:0007669"/>
    <property type="project" value="InterPro"/>
</dbReference>
<proteinExistence type="predicted"/>
<name>A0A845AYF5_9SPHN</name>
<evidence type="ECO:0000313" key="1">
    <source>
        <dbReference type="EMBL" id="MXP42966.1"/>
    </source>
</evidence>
<comment type="caution">
    <text evidence="1">The sequence shown here is derived from an EMBL/GenBank/DDBJ whole genome shotgun (WGS) entry which is preliminary data.</text>
</comment>
<organism evidence="1 2">
    <name type="scientific">Allopontixanthobacter sediminis</name>
    <dbReference type="NCBI Taxonomy" id="1689985"/>
    <lineage>
        <taxon>Bacteria</taxon>
        <taxon>Pseudomonadati</taxon>
        <taxon>Pseudomonadota</taxon>
        <taxon>Alphaproteobacteria</taxon>
        <taxon>Sphingomonadales</taxon>
        <taxon>Erythrobacteraceae</taxon>
        <taxon>Allopontixanthobacter</taxon>
    </lineage>
</organism>
<reference evidence="1 2" key="1">
    <citation type="submission" date="2019-12" db="EMBL/GenBank/DDBJ databases">
        <title>Genomic-based taxomic classification of the family Erythrobacteraceae.</title>
        <authorList>
            <person name="Xu L."/>
        </authorList>
    </citation>
    <scope>NUCLEOTIDE SEQUENCE [LARGE SCALE GENOMIC DNA]</scope>
    <source>
        <strain evidence="1 2">KCTC 42453</strain>
    </source>
</reference>
<dbReference type="AlphaFoldDB" id="A0A845AYF5"/>
<dbReference type="Proteomes" id="UP000431922">
    <property type="component" value="Unassembled WGS sequence"/>
</dbReference>
<accession>A0A845AYF5</accession>
<dbReference type="RefSeq" id="WP_160754620.1">
    <property type="nucleotide sequence ID" value="NZ_WTYL01000001.1"/>
</dbReference>
<evidence type="ECO:0008006" key="3">
    <source>
        <dbReference type="Google" id="ProtNLM"/>
    </source>
</evidence>
<evidence type="ECO:0000313" key="2">
    <source>
        <dbReference type="Proteomes" id="UP000431922"/>
    </source>
</evidence>